<organism evidence="1 2">
    <name type="scientific">Sphingomonas glacialis</name>
    <dbReference type="NCBI Taxonomy" id="658225"/>
    <lineage>
        <taxon>Bacteria</taxon>
        <taxon>Pseudomonadati</taxon>
        <taxon>Pseudomonadota</taxon>
        <taxon>Alphaproteobacteria</taxon>
        <taxon>Sphingomonadales</taxon>
        <taxon>Sphingomonadaceae</taxon>
        <taxon>Sphingomonas</taxon>
    </lineage>
</organism>
<name>A0ABQ3LV15_9SPHN</name>
<dbReference type="RefSeq" id="WP_189677407.1">
    <property type="nucleotide sequence ID" value="NZ_BNAQ01000006.1"/>
</dbReference>
<keyword evidence="2" id="KW-1185">Reference proteome</keyword>
<sequence length="202" mass="22081">MFAPIVFEMMRHMGMAFDTERVAFSDANGATGLLFDGKITFFTRGGARMDGDEPDTEMLQALAAARAVAGNFAIATSSGWFRPVDDPEFATALRALEQGGRVPLDDDGRIEDAFNPFTTLGNNAPNLPHFDKPFASHGPCGICTFNIEWQEYTLDGFVMLGGFILEGVETYETGHVQDMTGKMLSITITESDYMRLSNGPLQ</sequence>
<evidence type="ECO:0000313" key="2">
    <source>
        <dbReference type="Proteomes" id="UP000652430"/>
    </source>
</evidence>
<proteinExistence type="predicted"/>
<reference evidence="2" key="1">
    <citation type="journal article" date="2019" name="Int. J. Syst. Evol. Microbiol.">
        <title>The Global Catalogue of Microorganisms (GCM) 10K type strain sequencing project: providing services to taxonomists for standard genome sequencing and annotation.</title>
        <authorList>
            <consortium name="The Broad Institute Genomics Platform"/>
            <consortium name="The Broad Institute Genome Sequencing Center for Infectious Disease"/>
            <person name="Wu L."/>
            <person name="Ma J."/>
        </authorList>
    </citation>
    <scope>NUCLEOTIDE SEQUENCE [LARGE SCALE GENOMIC DNA]</scope>
    <source>
        <strain evidence="2">CGMCC 1.8957</strain>
    </source>
</reference>
<accession>A0ABQ3LV15</accession>
<protein>
    <submittedName>
        <fullName evidence="1">Uncharacterized protein</fullName>
    </submittedName>
</protein>
<dbReference type="EMBL" id="BNAQ01000006">
    <property type="protein sequence ID" value="GHH24178.1"/>
    <property type="molecule type" value="Genomic_DNA"/>
</dbReference>
<gene>
    <name evidence="1" type="ORF">GCM10008023_36060</name>
</gene>
<evidence type="ECO:0000313" key="1">
    <source>
        <dbReference type="EMBL" id="GHH24178.1"/>
    </source>
</evidence>
<dbReference type="Proteomes" id="UP000652430">
    <property type="component" value="Unassembled WGS sequence"/>
</dbReference>
<comment type="caution">
    <text evidence="1">The sequence shown here is derived from an EMBL/GenBank/DDBJ whole genome shotgun (WGS) entry which is preliminary data.</text>
</comment>